<accession>A0A506Y9D1</accession>
<dbReference type="Proteomes" id="UP000316252">
    <property type="component" value="Unassembled WGS sequence"/>
</dbReference>
<dbReference type="OrthoDB" id="1495530at2"/>
<evidence type="ECO:0000313" key="2">
    <source>
        <dbReference type="EMBL" id="TPW77678.1"/>
    </source>
</evidence>
<evidence type="ECO:0000313" key="3">
    <source>
        <dbReference type="Proteomes" id="UP000316252"/>
    </source>
</evidence>
<feature type="domain" description="Thioredoxin" evidence="1">
    <location>
        <begin position="53"/>
        <end position="173"/>
    </location>
</feature>
<keyword evidence="3" id="KW-1185">Reference proteome</keyword>
<organism evidence="2 3">
    <name type="scientific">Schumannella soli</name>
    <dbReference type="NCBI Taxonomy" id="2590779"/>
    <lineage>
        <taxon>Bacteria</taxon>
        <taxon>Bacillati</taxon>
        <taxon>Actinomycetota</taxon>
        <taxon>Actinomycetes</taxon>
        <taxon>Micrococcales</taxon>
        <taxon>Microbacteriaceae</taxon>
        <taxon>Schumannella</taxon>
    </lineage>
</organism>
<dbReference type="InterPro" id="IPR013766">
    <property type="entry name" value="Thioredoxin_domain"/>
</dbReference>
<dbReference type="SUPFAM" id="SSF52833">
    <property type="entry name" value="Thioredoxin-like"/>
    <property type="match status" value="1"/>
</dbReference>
<dbReference type="RefSeq" id="WP_141162206.1">
    <property type="nucleotide sequence ID" value="NZ_VHQG01000001.1"/>
</dbReference>
<evidence type="ECO:0000259" key="1">
    <source>
        <dbReference type="PROSITE" id="PS51352"/>
    </source>
</evidence>
<dbReference type="Pfam" id="PF00085">
    <property type="entry name" value="Thioredoxin"/>
    <property type="match status" value="1"/>
</dbReference>
<sequence>MSPLVVAAALVGVIALATVIGLVLRSQQGRIRPVDAGTHALIGIAAATHGTPPLAIPLVPSRADAAADGPGDVISAADLPEPLGADVTVVQFSSEWCTSCVATARLVDGLRGELPGLRRIELDVDAHPELVRRFRVLQTPTLLLLDRAGAVRSRIGGAPRLAPLRTELDRIIGSPA</sequence>
<dbReference type="InterPro" id="IPR036249">
    <property type="entry name" value="Thioredoxin-like_sf"/>
</dbReference>
<dbReference type="AlphaFoldDB" id="A0A506Y9D1"/>
<dbReference type="PROSITE" id="PS51352">
    <property type="entry name" value="THIOREDOXIN_2"/>
    <property type="match status" value="1"/>
</dbReference>
<name>A0A506Y9D1_9MICO</name>
<dbReference type="Gene3D" id="3.40.30.10">
    <property type="entry name" value="Glutaredoxin"/>
    <property type="match status" value="1"/>
</dbReference>
<protein>
    <submittedName>
        <fullName evidence="2">Thioredoxin family protein</fullName>
    </submittedName>
</protein>
<reference evidence="2 3" key="1">
    <citation type="submission" date="2019-06" db="EMBL/GenBank/DDBJ databases">
        <authorList>
            <person name="Li F."/>
        </authorList>
    </citation>
    <scope>NUCLEOTIDE SEQUENCE [LARGE SCALE GENOMIC DNA]</scope>
    <source>
        <strain evidence="2 3">10F1D-1</strain>
    </source>
</reference>
<comment type="caution">
    <text evidence="2">The sequence shown here is derived from an EMBL/GenBank/DDBJ whole genome shotgun (WGS) entry which is preliminary data.</text>
</comment>
<dbReference type="EMBL" id="VHQG01000001">
    <property type="protein sequence ID" value="TPW77678.1"/>
    <property type="molecule type" value="Genomic_DNA"/>
</dbReference>
<gene>
    <name evidence="2" type="ORF">FJ657_03200</name>
</gene>
<dbReference type="CDD" id="cd02947">
    <property type="entry name" value="TRX_family"/>
    <property type="match status" value="1"/>
</dbReference>
<proteinExistence type="predicted"/>